<feature type="domain" description="Peptidase S8/S53" evidence="1">
    <location>
        <begin position="138"/>
        <end position="347"/>
    </location>
</feature>
<sequence>MINQFHWQDDGVKAIDPYEDWLFDTGKGYGFPFGPPLETHWHTGTEASADFIPGDKDPNAIYPRLYQPVGSGSGKFQPSFRPFVLRDSPVTHSPVMAGTTTGSTIKRRLSIPLRAASVNVGYSPDLAPENPLIEGSAKVVIGVIDDGIAFVNRRFQSELGKSRVDFAWVQDGDAIAGSDVAFGREYTRGQIESALAEHTDDLGSTDEAALYRALGLTDSRRVMPNTLDNKASHGSHVLDLAAGADYDKHASEVLEEDRIITVQVPAAVTWDTSGIGLDMFILSGVHYILERADRIAPGLPVVINFSYGVFGGPHDGTALLEKAIDEIVAARNERVAPTSVVLPAGNHYLERSHAVVAESDFLKEPVGFCDLPWRVQPNDRTSSYLEIWMPKENYVDGDISVEVIPPGGIASQKLSGVVDTAVVLNHGIQSIARLSYDRHTPLDREDERGRFMLTLAPTEVRNDQDVSIKQLKPALSGLWIVRLIKSSGKASEGKMMPESIHARIQRDTSPFGYPALGRQSYFDEPAYKVYGAMGKLELEDNSSIIKRSGSYNGLATGEVPIVVGGHVESTGKPAIYSGNQSTNVGYPTSSVGPFVSAESDRSPVFRGIQASGVRSGVSVALDGTSVAAPIVTRRVAETLKVGSAKPKIQIFSEAETIEAERQALGYFAERNPTRQGAGRFPQGEIYGS</sequence>
<dbReference type="Proteomes" id="UP001597294">
    <property type="component" value="Unassembled WGS sequence"/>
</dbReference>
<keyword evidence="3" id="KW-1185">Reference proteome</keyword>
<evidence type="ECO:0000259" key="1">
    <source>
        <dbReference type="Pfam" id="PF00082"/>
    </source>
</evidence>
<dbReference type="InterPro" id="IPR036852">
    <property type="entry name" value="Peptidase_S8/S53_dom_sf"/>
</dbReference>
<dbReference type="Gene3D" id="2.60.120.1290">
    <property type="match status" value="1"/>
</dbReference>
<proteinExistence type="predicted"/>
<dbReference type="EMBL" id="JBHUII010000004">
    <property type="protein sequence ID" value="MFD2205914.1"/>
    <property type="molecule type" value="Genomic_DNA"/>
</dbReference>
<evidence type="ECO:0000313" key="2">
    <source>
        <dbReference type="EMBL" id="MFD2205914.1"/>
    </source>
</evidence>
<organism evidence="2 3">
    <name type="scientific">Kiloniella antarctica</name>
    <dbReference type="NCBI Taxonomy" id="1550907"/>
    <lineage>
        <taxon>Bacteria</taxon>
        <taxon>Pseudomonadati</taxon>
        <taxon>Pseudomonadota</taxon>
        <taxon>Alphaproteobacteria</taxon>
        <taxon>Rhodospirillales</taxon>
        <taxon>Kiloniellaceae</taxon>
        <taxon>Kiloniella</taxon>
    </lineage>
</organism>
<dbReference type="SUPFAM" id="SSF52743">
    <property type="entry name" value="Subtilisin-like"/>
    <property type="match status" value="1"/>
</dbReference>
<dbReference type="InterPro" id="IPR000209">
    <property type="entry name" value="Peptidase_S8/S53_dom"/>
</dbReference>
<protein>
    <submittedName>
        <fullName evidence="2">S8 family serine peptidase</fullName>
    </submittedName>
</protein>
<name>A0ABW5BK50_9PROT</name>
<dbReference type="Gene3D" id="3.40.50.200">
    <property type="entry name" value="Peptidase S8/S53 domain"/>
    <property type="match status" value="1"/>
</dbReference>
<dbReference type="Pfam" id="PF00082">
    <property type="entry name" value="Peptidase_S8"/>
    <property type="match status" value="1"/>
</dbReference>
<gene>
    <name evidence="2" type="ORF">ACFSKO_09840</name>
</gene>
<dbReference type="RefSeq" id="WP_380250984.1">
    <property type="nucleotide sequence ID" value="NZ_JBHUII010000004.1"/>
</dbReference>
<comment type="caution">
    <text evidence="2">The sequence shown here is derived from an EMBL/GenBank/DDBJ whole genome shotgun (WGS) entry which is preliminary data.</text>
</comment>
<reference evidence="3" key="1">
    <citation type="journal article" date="2019" name="Int. J. Syst. Evol. Microbiol.">
        <title>The Global Catalogue of Microorganisms (GCM) 10K type strain sequencing project: providing services to taxonomists for standard genome sequencing and annotation.</title>
        <authorList>
            <consortium name="The Broad Institute Genomics Platform"/>
            <consortium name="The Broad Institute Genome Sequencing Center for Infectious Disease"/>
            <person name="Wu L."/>
            <person name="Ma J."/>
        </authorList>
    </citation>
    <scope>NUCLEOTIDE SEQUENCE [LARGE SCALE GENOMIC DNA]</scope>
    <source>
        <strain evidence="3">CGMCC 4.7192</strain>
    </source>
</reference>
<accession>A0ABW5BK50</accession>
<evidence type="ECO:0000313" key="3">
    <source>
        <dbReference type="Proteomes" id="UP001597294"/>
    </source>
</evidence>